<feature type="region of interest" description="Disordered" evidence="1">
    <location>
        <begin position="239"/>
        <end position="260"/>
    </location>
</feature>
<evidence type="ECO:0000313" key="2">
    <source>
        <dbReference type="EMBL" id="KAK0737354.1"/>
    </source>
</evidence>
<feature type="region of interest" description="Disordered" evidence="1">
    <location>
        <begin position="1"/>
        <end position="30"/>
    </location>
</feature>
<dbReference type="EMBL" id="JAUKTV010000005">
    <property type="protein sequence ID" value="KAK0737354.1"/>
    <property type="molecule type" value="Genomic_DNA"/>
</dbReference>
<protein>
    <submittedName>
        <fullName evidence="2">Uncharacterized protein</fullName>
    </submittedName>
</protein>
<feature type="compositionally biased region" description="Basic residues" evidence="1">
    <location>
        <begin position="1"/>
        <end position="13"/>
    </location>
</feature>
<name>A0AA40BNC5_9PEZI</name>
<evidence type="ECO:0000313" key="3">
    <source>
        <dbReference type="Proteomes" id="UP001172159"/>
    </source>
</evidence>
<evidence type="ECO:0000256" key="1">
    <source>
        <dbReference type="SAM" id="MobiDB-lite"/>
    </source>
</evidence>
<dbReference type="AlphaFoldDB" id="A0AA40BNC5"/>
<accession>A0AA40BNC5</accession>
<feature type="compositionally biased region" description="Acidic residues" evidence="1">
    <location>
        <begin position="239"/>
        <end position="251"/>
    </location>
</feature>
<dbReference type="Proteomes" id="UP001172159">
    <property type="component" value="Unassembled WGS sequence"/>
</dbReference>
<gene>
    <name evidence="2" type="ORF">B0T21DRAFT_410807</name>
</gene>
<organism evidence="2 3">
    <name type="scientific">Apiosordaria backusii</name>
    <dbReference type="NCBI Taxonomy" id="314023"/>
    <lineage>
        <taxon>Eukaryota</taxon>
        <taxon>Fungi</taxon>
        <taxon>Dikarya</taxon>
        <taxon>Ascomycota</taxon>
        <taxon>Pezizomycotina</taxon>
        <taxon>Sordariomycetes</taxon>
        <taxon>Sordariomycetidae</taxon>
        <taxon>Sordariales</taxon>
        <taxon>Lasiosphaeriaceae</taxon>
        <taxon>Apiosordaria</taxon>
    </lineage>
</organism>
<keyword evidence="3" id="KW-1185">Reference proteome</keyword>
<sequence>MSSVASRRRRANRRGQTSRSAGSSAARPPAQERLGALLPKAGMVYANKHLLLDRTSVDNKVARAIKHSWASTLEVSVVKLSLTKSIVDKALASIFAAATELTREIIESGEIEQNADTMVFLNKLKLRVGTVPVALAGGGTSMGVGSWARLLPSELFFKIFMILRAARRCWFDAPREPFAVEEHCALARNIDRFFEVDMVNWGDFAMVQWVTRGGLGDLGVGGGAEQDDEVVDIFVGAEEEDEEEENGDAMEVETSAPPQKLLTREEVEETLARVRVDIDREALEVALTRLHL</sequence>
<proteinExistence type="predicted"/>
<feature type="compositionally biased region" description="Low complexity" evidence="1">
    <location>
        <begin position="14"/>
        <end position="30"/>
    </location>
</feature>
<comment type="caution">
    <text evidence="2">The sequence shown here is derived from an EMBL/GenBank/DDBJ whole genome shotgun (WGS) entry which is preliminary data.</text>
</comment>
<reference evidence="2" key="1">
    <citation type="submission" date="2023-06" db="EMBL/GenBank/DDBJ databases">
        <title>Genome-scale phylogeny and comparative genomics of the fungal order Sordariales.</title>
        <authorList>
            <consortium name="Lawrence Berkeley National Laboratory"/>
            <person name="Hensen N."/>
            <person name="Bonometti L."/>
            <person name="Westerberg I."/>
            <person name="Brannstrom I.O."/>
            <person name="Guillou S."/>
            <person name="Cros-Aarteil S."/>
            <person name="Calhoun S."/>
            <person name="Haridas S."/>
            <person name="Kuo A."/>
            <person name="Mondo S."/>
            <person name="Pangilinan J."/>
            <person name="Riley R."/>
            <person name="Labutti K."/>
            <person name="Andreopoulos B."/>
            <person name="Lipzen A."/>
            <person name="Chen C."/>
            <person name="Yanf M."/>
            <person name="Daum C."/>
            <person name="Ng V."/>
            <person name="Clum A."/>
            <person name="Steindorff A."/>
            <person name="Ohm R."/>
            <person name="Martin F."/>
            <person name="Silar P."/>
            <person name="Natvig D."/>
            <person name="Lalanne C."/>
            <person name="Gautier V."/>
            <person name="Ament-Velasquez S.L."/>
            <person name="Kruys A."/>
            <person name="Hutchinson M.I."/>
            <person name="Powell A.J."/>
            <person name="Barry K."/>
            <person name="Miller A.N."/>
            <person name="Grigoriev I.V."/>
            <person name="Debuchy R."/>
            <person name="Gladieux P."/>
            <person name="Thoren M.H."/>
            <person name="Johannesson H."/>
        </authorList>
    </citation>
    <scope>NUCLEOTIDE SEQUENCE</scope>
    <source>
        <strain evidence="2">CBS 540.89</strain>
    </source>
</reference>